<name>A0A225V0K4_9STRA</name>
<accession>A0A225V0K4</accession>
<dbReference type="AlphaFoldDB" id="A0A225V0K4"/>
<evidence type="ECO:0000313" key="3">
    <source>
        <dbReference type="Proteomes" id="UP000198211"/>
    </source>
</evidence>
<proteinExistence type="predicted"/>
<evidence type="ECO:0000313" key="2">
    <source>
        <dbReference type="EMBL" id="OWY98734.1"/>
    </source>
</evidence>
<reference evidence="3" key="1">
    <citation type="submission" date="2017-03" db="EMBL/GenBank/DDBJ databases">
        <title>Phytopthora megakarya and P. palmivora, two closely related causual agents of cacao black pod achieved similar genome size and gene model numbers by different mechanisms.</title>
        <authorList>
            <person name="Ali S."/>
            <person name="Shao J."/>
            <person name="Larry D.J."/>
            <person name="Kronmiller B."/>
            <person name="Shen D."/>
            <person name="Strem M.D."/>
            <person name="Melnick R.L."/>
            <person name="Guiltinan M.J."/>
            <person name="Tyler B.M."/>
            <person name="Meinhardt L.W."/>
            <person name="Bailey B.A."/>
        </authorList>
    </citation>
    <scope>NUCLEOTIDE SEQUENCE [LARGE SCALE GENOMIC DNA]</scope>
    <source>
        <strain evidence="3">zdho120</strain>
    </source>
</reference>
<protein>
    <submittedName>
        <fullName evidence="2">Uncharacterized protein</fullName>
    </submittedName>
</protein>
<feature type="compositionally biased region" description="Polar residues" evidence="1">
    <location>
        <begin position="13"/>
        <end position="22"/>
    </location>
</feature>
<sequence length="73" mass="7893">SDGAPMKCAGVHPNSNGSSKTLEPSRFLITDWTQKGCSAADSLVEKDNEKCCHVADSRYRDFGRVCEGQLAES</sequence>
<dbReference type="EMBL" id="NBNE01009130">
    <property type="protein sequence ID" value="OWY98734.1"/>
    <property type="molecule type" value="Genomic_DNA"/>
</dbReference>
<organism evidence="2 3">
    <name type="scientific">Phytophthora megakarya</name>
    <dbReference type="NCBI Taxonomy" id="4795"/>
    <lineage>
        <taxon>Eukaryota</taxon>
        <taxon>Sar</taxon>
        <taxon>Stramenopiles</taxon>
        <taxon>Oomycota</taxon>
        <taxon>Peronosporomycetes</taxon>
        <taxon>Peronosporales</taxon>
        <taxon>Peronosporaceae</taxon>
        <taxon>Phytophthora</taxon>
    </lineage>
</organism>
<evidence type="ECO:0000256" key="1">
    <source>
        <dbReference type="SAM" id="MobiDB-lite"/>
    </source>
</evidence>
<feature type="non-terminal residue" evidence="2">
    <location>
        <position position="1"/>
    </location>
</feature>
<gene>
    <name evidence="2" type="ORF">PHMEG_00030430</name>
</gene>
<comment type="caution">
    <text evidence="2">The sequence shown here is derived from an EMBL/GenBank/DDBJ whole genome shotgun (WGS) entry which is preliminary data.</text>
</comment>
<keyword evidence="3" id="KW-1185">Reference proteome</keyword>
<dbReference type="Proteomes" id="UP000198211">
    <property type="component" value="Unassembled WGS sequence"/>
</dbReference>
<feature type="region of interest" description="Disordered" evidence="1">
    <location>
        <begin position="1"/>
        <end position="22"/>
    </location>
</feature>